<keyword evidence="8" id="KW-1185">Reference proteome</keyword>
<dbReference type="RefSeq" id="WP_377552110.1">
    <property type="nucleotide sequence ID" value="NZ_JBHSBN010000032.1"/>
</dbReference>
<reference evidence="8" key="1">
    <citation type="journal article" date="2019" name="Int. J. Syst. Evol. Microbiol.">
        <title>The Global Catalogue of Microorganisms (GCM) 10K type strain sequencing project: providing services to taxonomists for standard genome sequencing and annotation.</title>
        <authorList>
            <consortium name="The Broad Institute Genomics Platform"/>
            <consortium name="The Broad Institute Genome Sequencing Center for Infectious Disease"/>
            <person name="Wu L."/>
            <person name="Ma J."/>
        </authorList>
    </citation>
    <scope>NUCLEOTIDE SEQUENCE [LARGE SCALE GENOMIC DNA]</scope>
    <source>
        <strain evidence="8">2902at01</strain>
    </source>
</reference>
<dbReference type="InterPro" id="IPR002716">
    <property type="entry name" value="PIN_dom"/>
</dbReference>
<dbReference type="Pfam" id="PF13638">
    <property type="entry name" value="PIN_4"/>
    <property type="match status" value="1"/>
</dbReference>
<organism evidence="7 8">
    <name type="scientific">Micromonospora zhanjiangensis</name>
    <dbReference type="NCBI Taxonomy" id="1522057"/>
    <lineage>
        <taxon>Bacteria</taxon>
        <taxon>Bacillati</taxon>
        <taxon>Actinomycetota</taxon>
        <taxon>Actinomycetes</taxon>
        <taxon>Micromonosporales</taxon>
        <taxon>Micromonosporaceae</taxon>
        <taxon>Micromonospora</taxon>
    </lineage>
</organism>
<dbReference type="Proteomes" id="UP001595868">
    <property type="component" value="Unassembled WGS sequence"/>
</dbReference>
<evidence type="ECO:0000256" key="4">
    <source>
        <dbReference type="ARBA" id="ARBA00022842"/>
    </source>
</evidence>
<feature type="region of interest" description="Disordered" evidence="5">
    <location>
        <begin position="283"/>
        <end position="305"/>
    </location>
</feature>
<evidence type="ECO:0000313" key="7">
    <source>
        <dbReference type="EMBL" id="MFC4110002.1"/>
    </source>
</evidence>
<evidence type="ECO:0000256" key="5">
    <source>
        <dbReference type="SAM" id="MobiDB-lite"/>
    </source>
</evidence>
<dbReference type="InterPro" id="IPR029060">
    <property type="entry name" value="PIN-like_dom_sf"/>
</dbReference>
<dbReference type="SUPFAM" id="SSF88723">
    <property type="entry name" value="PIN domain-like"/>
    <property type="match status" value="1"/>
</dbReference>
<keyword evidence="4" id="KW-0460">Magnesium</keyword>
<keyword evidence="2" id="KW-0479">Metal-binding</keyword>
<sequence>MKDLGVLITPLPGGDREVLRSALADVHQQITNLQGNGPREALERALAYLDWCHEAQRRLRNQVRPAELEYLVPLKAYEVVLAAAGAFVTRPVGDRLINGLVSTQLDERVSVLKAALDDLAGQVKRFDRRGELLVLDTNIYMEHPEKIEDWDIAGDLYLGFEDVHIIVPLVVVDELDKGKRQHGERGYRAGYSVAYIDRITREEGGVIRGKDFSVEERARGTLTVEVLLDPPGHVRLPDNDNEIVDRTVDVQALAGRPVRLVTYDTGMAMRGRYAGLKVHHLEQPKKEPEADAAAAARRAGSRSTGERRVVMEIAAMAHSVATVRQVELDTADT</sequence>
<feature type="domain" description="PIN" evidence="6">
    <location>
        <begin position="133"/>
        <end position="279"/>
    </location>
</feature>
<proteinExistence type="predicted"/>
<gene>
    <name evidence="7" type="ORF">ACFOX0_29270</name>
</gene>
<dbReference type="EMBL" id="JBHSBN010000032">
    <property type="protein sequence ID" value="MFC4110002.1"/>
    <property type="molecule type" value="Genomic_DNA"/>
</dbReference>
<dbReference type="Gene3D" id="3.40.50.1010">
    <property type="entry name" value="5'-nuclease"/>
    <property type="match status" value="1"/>
</dbReference>
<keyword evidence="3" id="KW-0378">Hydrolase</keyword>
<accession>A0ABV8KW95</accession>
<evidence type="ECO:0000256" key="3">
    <source>
        <dbReference type="ARBA" id="ARBA00022801"/>
    </source>
</evidence>
<evidence type="ECO:0000259" key="6">
    <source>
        <dbReference type="Pfam" id="PF13638"/>
    </source>
</evidence>
<protein>
    <submittedName>
        <fullName evidence="7">PIN domain-containing protein</fullName>
    </submittedName>
</protein>
<feature type="compositionally biased region" description="Low complexity" evidence="5">
    <location>
        <begin position="291"/>
        <end position="303"/>
    </location>
</feature>
<evidence type="ECO:0000313" key="8">
    <source>
        <dbReference type="Proteomes" id="UP001595868"/>
    </source>
</evidence>
<evidence type="ECO:0000256" key="2">
    <source>
        <dbReference type="ARBA" id="ARBA00022723"/>
    </source>
</evidence>
<name>A0ABV8KW95_9ACTN</name>
<keyword evidence="1" id="KW-0540">Nuclease</keyword>
<comment type="caution">
    <text evidence="7">The sequence shown here is derived from an EMBL/GenBank/DDBJ whole genome shotgun (WGS) entry which is preliminary data.</text>
</comment>
<evidence type="ECO:0000256" key="1">
    <source>
        <dbReference type="ARBA" id="ARBA00022722"/>
    </source>
</evidence>